<protein>
    <submittedName>
        <fullName evidence="4">Uncharacterized protein</fullName>
    </submittedName>
</protein>
<evidence type="ECO:0000313" key="4">
    <source>
        <dbReference type="EMBL" id="RIB39169.1"/>
    </source>
</evidence>
<dbReference type="EMBL" id="OY757103">
    <property type="protein sequence ID" value="CAK1259805.1"/>
    <property type="molecule type" value="Genomic_DNA"/>
</dbReference>
<evidence type="ECO:0000313" key="5">
    <source>
        <dbReference type="Proteomes" id="UP000284508"/>
    </source>
</evidence>
<keyword evidence="2" id="KW-0614">Plasmid</keyword>
<dbReference type="EMBL" id="AASOHJ010000035">
    <property type="protein sequence ID" value="EFE8675552.1"/>
    <property type="molecule type" value="Genomic_DNA"/>
</dbReference>
<evidence type="ECO:0000313" key="7">
    <source>
        <dbReference type="Proteomes" id="UP001295988"/>
    </source>
</evidence>
<reference evidence="3 6" key="2">
    <citation type="submission" date="2019-09" db="EMBL/GenBank/DDBJ databases">
        <authorList>
            <consortium name="NARMS: The National Antimicrobial Resistance Monitoring System"/>
        </authorList>
    </citation>
    <scope>NUCLEOTIDE SEQUENCE [LARGE SCALE GENOMIC DNA]</scope>
    <source>
        <strain evidence="3 6">FSIS11923834</strain>
    </source>
</reference>
<evidence type="ECO:0000256" key="1">
    <source>
        <dbReference type="SAM" id="Phobius"/>
    </source>
</evidence>
<gene>
    <name evidence="4" type="ORF">D3C88_25270</name>
    <name evidence="3" type="ORF">F7N46_20985</name>
    <name evidence="2" type="ORF">FGAS159_47160</name>
</gene>
<keyword evidence="1" id="KW-0472">Membrane</keyword>
<reference evidence="2" key="3">
    <citation type="submission" date="2023-10" db="EMBL/GenBank/DDBJ databases">
        <authorList>
            <person name="Leclercq S."/>
        </authorList>
    </citation>
    <scope>NUCLEOTIDE SEQUENCE</scope>
    <source>
        <strain evidence="2">S159</strain>
        <plasmid evidence="2">pS159-3</plasmid>
    </source>
</reference>
<dbReference type="Proteomes" id="UP001295988">
    <property type="component" value="Plasmid pS159-3"/>
</dbReference>
<dbReference type="RefSeq" id="WP_112039496.1">
    <property type="nucleotide sequence ID" value="NZ_CAJZOG010000024.1"/>
</dbReference>
<reference evidence="4 5" key="1">
    <citation type="journal article" date="2018" name="BMC Microbiol.">
        <title>Genome sequencing of strains of the most prevalent clonal group of O1:K1:H7 Escherichia coli that causes neonatal meningitis in France.</title>
        <authorList>
            <person name="Geslain G."/>
            <person name="Birgy A."/>
            <person name="Adiba S."/>
            <person name="Magnan M."/>
            <person name="Courroux C."/>
            <person name="Levy C."/>
            <person name="Cohen R."/>
            <person name="Bidet P."/>
            <person name="Bonacorsi S."/>
        </authorList>
    </citation>
    <scope>NUCLEOTIDE SEQUENCE [LARGE SCALE GENOMIC DNA]</scope>
    <source>
        <strain evidence="4 5">S308</strain>
    </source>
</reference>
<dbReference type="Proteomes" id="UP000284508">
    <property type="component" value="Unassembled WGS sequence"/>
</dbReference>
<evidence type="ECO:0000313" key="3">
    <source>
        <dbReference type="EMBL" id="EFE8675552.1"/>
    </source>
</evidence>
<dbReference type="AlphaFoldDB" id="A0A418GE82"/>
<keyword evidence="1" id="KW-0812">Transmembrane</keyword>
<proteinExistence type="predicted"/>
<dbReference type="Proteomes" id="UP000533482">
    <property type="component" value="Unassembled WGS sequence"/>
</dbReference>
<evidence type="ECO:0000313" key="2">
    <source>
        <dbReference type="EMBL" id="CAK1259805.1"/>
    </source>
</evidence>
<accession>A0A418GE82</accession>
<feature type="transmembrane region" description="Helical" evidence="1">
    <location>
        <begin position="56"/>
        <end position="78"/>
    </location>
</feature>
<dbReference type="EMBL" id="QXHA01001608">
    <property type="protein sequence ID" value="RIB39169.1"/>
    <property type="molecule type" value="Genomic_DNA"/>
</dbReference>
<organism evidence="4 5">
    <name type="scientific">Escherichia coli</name>
    <dbReference type="NCBI Taxonomy" id="562"/>
    <lineage>
        <taxon>Bacteria</taxon>
        <taxon>Pseudomonadati</taxon>
        <taxon>Pseudomonadota</taxon>
        <taxon>Gammaproteobacteria</taxon>
        <taxon>Enterobacterales</taxon>
        <taxon>Enterobacteriaceae</taxon>
        <taxon>Escherichia</taxon>
    </lineage>
</organism>
<evidence type="ECO:0000313" key="6">
    <source>
        <dbReference type="Proteomes" id="UP000533482"/>
    </source>
</evidence>
<keyword evidence="1" id="KW-1133">Transmembrane helix</keyword>
<name>A0A418GE82_ECOLX</name>
<geneLocation type="plasmid" evidence="2 7">
    <name>pS159-3</name>
</geneLocation>
<sequence>MAVQSYKHQSLLNKGYIRIKLSRSQHKAIFRVRKIRIWDTYAYYYNGEEVIVEHFLARWFVALIFVPFLLIGTLADGFPSTWQELKKCLFPHRYGSLSADSWRVIPGKHSVDEQPIVDYWLKRMADAKKVD</sequence>